<accession>A0A7I7SVM9</accession>
<reference evidence="1 2" key="1">
    <citation type="journal article" date="2019" name="Emerg. Microbes Infect.">
        <title>Comprehensive subspecies identification of 175 nontuberculous mycobacteria species based on 7547 genomic profiles.</title>
        <authorList>
            <person name="Matsumoto Y."/>
            <person name="Kinjo T."/>
            <person name="Motooka D."/>
            <person name="Nabeya D."/>
            <person name="Jung N."/>
            <person name="Uechi K."/>
            <person name="Horii T."/>
            <person name="Iida T."/>
            <person name="Fujita J."/>
            <person name="Nakamura S."/>
        </authorList>
    </citation>
    <scope>NUCLEOTIDE SEQUENCE [LARGE SCALE GENOMIC DNA]</scope>
    <source>
        <strain evidence="1 2">JCM 30395</strain>
    </source>
</reference>
<protein>
    <recommendedName>
        <fullName evidence="3">Tat pathway signal protein</fullName>
    </recommendedName>
</protein>
<evidence type="ECO:0008006" key="3">
    <source>
        <dbReference type="Google" id="ProtNLM"/>
    </source>
</evidence>
<organism evidence="1 2">
    <name type="scientific">Mycolicibacterium sarraceniae</name>
    <dbReference type="NCBI Taxonomy" id="1534348"/>
    <lineage>
        <taxon>Bacteria</taxon>
        <taxon>Bacillati</taxon>
        <taxon>Actinomycetota</taxon>
        <taxon>Actinomycetes</taxon>
        <taxon>Mycobacteriales</taxon>
        <taxon>Mycobacteriaceae</taxon>
        <taxon>Mycolicibacterium</taxon>
    </lineage>
</organism>
<dbReference type="KEGG" id="msar:MSAR_32410"/>
<sequence>MQSPDRRPFGGITRRRVLLEGARGLALFALLGVASTACGTKPPPEPDPLEQQAELARHDSALAAAAAKAAPPALVPALTEVAAERGRHATALAEEIARVAGKPTTSTSPTTTSSAAAPLPPPAVADVVTALRSSADSATKLAPTLSGYRAGLLGSIAASCVTAYTVALPPGKAEQ</sequence>
<dbReference type="Proteomes" id="UP000466445">
    <property type="component" value="Chromosome"/>
</dbReference>
<keyword evidence="2" id="KW-1185">Reference proteome</keyword>
<name>A0A7I7SVM9_9MYCO</name>
<dbReference type="RefSeq" id="WP_235677779.1">
    <property type="nucleotide sequence ID" value="NZ_AP022595.1"/>
</dbReference>
<dbReference type="AlphaFoldDB" id="A0A7I7SVM9"/>
<evidence type="ECO:0000313" key="1">
    <source>
        <dbReference type="EMBL" id="BBY60105.1"/>
    </source>
</evidence>
<evidence type="ECO:0000313" key="2">
    <source>
        <dbReference type="Proteomes" id="UP000466445"/>
    </source>
</evidence>
<proteinExistence type="predicted"/>
<dbReference type="EMBL" id="AP022595">
    <property type="protein sequence ID" value="BBY60105.1"/>
    <property type="molecule type" value="Genomic_DNA"/>
</dbReference>
<gene>
    <name evidence="1" type="ORF">MSAR_32410</name>
</gene>